<evidence type="ECO:0000256" key="5">
    <source>
        <dbReference type="ARBA" id="ARBA00023002"/>
    </source>
</evidence>
<keyword evidence="13" id="KW-1185">Reference proteome</keyword>
<dbReference type="PANTHER" id="PTHR10638:SF33">
    <property type="entry name" value="AMINE OXIDASE"/>
    <property type="match status" value="1"/>
</dbReference>
<evidence type="ECO:0000256" key="6">
    <source>
        <dbReference type="ARBA" id="ARBA00023008"/>
    </source>
</evidence>
<comment type="cofactor">
    <cofactor evidence="9">
        <name>Cu cation</name>
        <dbReference type="ChEBI" id="CHEBI:23378"/>
    </cofactor>
    <text evidence="9">Contains 1 topaquinone per subunit.</text>
</comment>
<dbReference type="GO" id="GO:0009308">
    <property type="term" value="P:amine metabolic process"/>
    <property type="evidence" value="ECO:0007669"/>
    <property type="project" value="UniProtKB-UniRule"/>
</dbReference>
<dbReference type="Proteomes" id="UP000566819">
    <property type="component" value="Unassembled WGS sequence"/>
</dbReference>
<feature type="modified residue" description="2',4',5'-topaquinone" evidence="8">
    <location>
        <position position="1338"/>
    </location>
</feature>
<evidence type="ECO:0000256" key="4">
    <source>
        <dbReference type="ARBA" id="ARBA00022772"/>
    </source>
</evidence>
<keyword evidence="4 7" id="KW-0801">TPQ</keyword>
<feature type="domain" description="Copper amine oxidase catalytic" evidence="10">
    <location>
        <begin position="1182"/>
        <end position="1425"/>
    </location>
</feature>
<evidence type="ECO:0000313" key="12">
    <source>
        <dbReference type="EMBL" id="KAF4633445.1"/>
    </source>
</evidence>
<dbReference type="Pfam" id="PF10395">
    <property type="entry name" value="Utp8_b_propeller"/>
    <property type="match status" value="1"/>
</dbReference>
<keyword evidence="6 9" id="KW-0186">Copper</keyword>
<dbReference type="PANTHER" id="PTHR10638">
    <property type="entry name" value="COPPER AMINE OXIDASE"/>
    <property type="match status" value="1"/>
</dbReference>
<feature type="active site" description="Schiff-base intermediate with substrate; via topaquinone" evidence="7">
    <location>
        <position position="1338"/>
    </location>
</feature>
<comment type="caution">
    <text evidence="12">The sequence shown here is derived from an EMBL/GenBank/DDBJ whole genome shotgun (WGS) entry which is preliminary data.</text>
</comment>
<dbReference type="Gene3D" id="3.10.450.40">
    <property type="match status" value="2"/>
</dbReference>
<comment type="PTM">
    <text evidence="8 9">Topaquinone (TPQ) is generated by copper-dependent autoxidation of a specific tyrosyl residue.</text>
</comment>
<evidence type="ECO:0000256" key="3">
    <source>
        <dbReference type="ARBA" id="ARBA00022723"/>
    </source>
</evidence>
<organism evidence="12 13">
    <name type="scientific">Cudoniella acicularis</name>
    <dbReference type="NCBI Taxonomy" id="354080"/>
    <lineage>
        <taxon>Eukaryota</taxon>
        <taxon>Fungi</taxon>
        <taxon>Dikarya</taxon>
        <taxon>Ascomycota</taxon>
        <taxon>Pezizomycotina</taxon>
        <taxon>Leotiomycetes</taxon>
        <taxon>Helotiales</taxon>
        <taxon>Tricladiaceae</taxon>
        <taxon>Cudoniella</taxon>
    </lineage>
</organism>
<keyword evidence="5 9" id="KW-0560">Oxidoreductase</keyword>
<dbReference type="OrthoDB" id="5330858at2759"/>
<reference evidence="12 13" key="1">
    <citation type="submission" date="2020-03" db="EMBL/GenBank/DDBJ databases">
        <title>Draft Genome Sequence of Cudoniella acicularis.</title>
        <authorList>
            <person name="Buettner E."/>
            <person name="Kellner H."/>
        </authorList>
    </citation>
    <scope>NUCLEOTIDE SEQUENCE [LARGE SCALE GENOMIC DNA]</scope>
    <source>
        <strain evidence="12 13">DSM 108380</strain>
    </source>
</reference>
<comment type="cofactor">
    <cofactor evidence="1">
        <name>Cu cation</name>
        <dbReference type="ChEBI" id="CHEBI:23378"/>
    </cofactor>
</comment>
<dbReference type="InterPro" id="IPR016182">
    <property type="entry name" value="Cu_amine_oxidase_N-reg"/>
</dbReference>
<keyword evidence="3 9" id="KW-0479">Metal-binding</keyword>
<evidence type="ECO:0000259" key="11">
    <source>
        <dbReference type="Pfam" id="PF10395"/>
    </source>
</evidence>
<evidence type="ECO:0000256" key="9">
    <source>
        <dbReference type="RuleBase" id="RU000672"/>
    </source>
</evidence>
<gene>
    <name evidence="12" type="ORF">G7Y89_g4676</name>
</gene>
<dbReference type="EC" id="1.4.3.-" evidence="9"/>
<proteinExistence type="inferred from homology"/>
<dbReference type="InterPro" id="IPR018843">
    <property type="entry name" value="Utp8_b-prop"/>
</dbReference>
<evidence type="ECO:0000256" key="2">
    <source>
        <dbReference type="ARBA" id="ARBA00007983"/>
    </source>
</evidence>
<dbReference type="GO" id="GO:0008131">
    <property type="term" value="F:primary methylamine oxidase activity"/>
    <property type="evidence" value="ECO:0007669"/>
    <property type="project" value="InterPro"/>
</dbReference>
<feature type="active site" description="Proton acceptor" evidence="7">
    <location>
        <position position="1254"/>
    </location>
</feature>
<evidence type="ECO:0000256" key="1">
    <source>
        <dbReference type="ARBA" id="ARBA00001935"/>
    </source>
</evidence>
<dbReference type="SUPFAM" id="SSF54416">
    <property type="entry name" value="Amine oxidase N-terminal region"/>
    <property type="match status" value="2"/>
</dbReference>
<name>A0A8H4RR54_9HELO</name>
<comment type="similarity">
    <text evidence="2 9">Belongs to the copper/topaquinone oxidase family.</text>
</comment>
<dbReference type="Pfam" id="PF01179">
    <property type="entry name" value="Cu_amine_oxid"/>
    <property type="match status" value="1"/>
</dbReference>
<dbReference type="InterPro" id="IPR000269">
    <property type="entry name" value="Cu_amine_oxidase"/>
</dbReference>
<evidence type="ECO:0000259" key="10">
    <source>
        <dbReference type="Pfam" id="PF01179"/>
    </source>
</evidence>
<evidence type="ECO:0000256" key="8">
    <source>
        <dbReference type="PIRSR" id="PIRSR600269-51"/>
    </source>
</evidence>
<protein>
    <recommendedName>
        <fullName evidence="9">Amine oxidase</fullName>
        <ecNumber evidence="9">1.4.3.-</ecNumber>
    </recommendedName>
</protein>
<dbReference type="SUPFAM" id="SSF49998">
    <property type="entry name" value="Amine oxidase catalytic domain"/>
    <property type="match status" value="1"/>
</dbReference>
<sequence length="1564" mass="173434">MSSKFSLQQPYVVAPLPRPIDLKHGRYVVGDVYGGAPGAKKRKRSELAVGIDGEGVNLYDISSSRLITSYALPPQSSFTCPPSSLRTRISKKKVERRTYVSTIGTQAQITLFRDFTEGLNPMSSSTATHIVEKPGNSVVSLNTTATTLGPEASPSSSDLIVVRRDGEIQCLDGETLQEKWVSPPSALVQGQNQEHLREAEIEFVHLTNAYAAIQGIFKGRRDAFAMFPQEISEDGFNPDLLILISRIKKSTSARRLHLVALPRKSSSNSIVNGSRHSVQSLLFSSFIPEETHVDEEGSSFNIQVSSGTLQQLHRNTLTTFNLTETGPKENSSLIVGAAESFLRLSNTSVIVSSNDSLSVYSPKYQSILATIEVDISNKDSSKRKRGEEDISNSPQHCHLVSYFPKIGTVLAIADSNLIAVQVDGHQDRLGRPRAAGLLIDSIGRAAPKQKRSEGEKKVAWKIESETMAAYLPGSIGTTSEPWAEQIKSLESAFSSANAKEFDELIAKRLRISGKQDVKPLVNGATTKPTSSKKAPEVDRCWIMYALSKIFDWNDAEVLEHKLSISFYPPTAFLWLLENGHVTVANVEAALRINHSISLESVPAGELVNALVEINPDMDLLLALLGKNYLGAADLLFAIRVLMESLEMLGDNLRSKQRLLTNGEDSEHVNGDIEEHLEKLEAEVENDLELAEYQLGPGSGVRGQALSLALSKLYICPTNTIVHALQTTFTSQEIVCLIYLLRFELARGAWTSRYLDTDQSEFVDDDAEVPGSALMLITSLLNNCIDAIGAGGWLAGDARLVKGDPFEAEELIGSLKLEVSAALEGIEEATYLKGLTSEMIRYGDAVQRALPKEFFDNETQTGTPARKKRKVKPITLQARDEQFRLLPMGLKAEQQITRLKVGAGGEVTKRTARDIGNLKKDFTSFFELKVLYHRMAPNVCHHAAPAGSVAPQKHPLDPLASSEIILVSALLKSKSPDQKLHFKIICIIEPPKAQLREYLQAERKGDVTPVLPRRASALYYHRGTSNLFTGIVNVDEKIVENVEQLASHFHGQADMNEIIELREACLKHPKVIEAIERYKLPNHLKVVCDTWPYGRDSDDHLPRYVQCYLFAEGEHPGSNHYDIPLPFSPVLDMTTRELVDIIRLPTGADSTLKPNAVYEPHPIKEYHHDLQTQPARTDLKPLVIHQPQGVSFSIDGYLIQWQKWRFRLGFNWREGMILHDVTYDGRELFHRLSLSEMFVPYGDPRMPYSRKSVFDVGDIGAGATANNLSLGCDCLGIIKYFSFVISDSNGKPFEKPNAICMHEIDDGIGWKHTNTRTGSVSIVRSRVLVLQTIITVGNYEYIFMWHLDQAAGLHYRIQATGILSTAPIDKDTTVPWGTNVNTGVIAPFHQHVFSLRIDPNIDGPTNTLVEEDSIVMPWDEQNPYGVGPHKQMLLAHSSSYHALRAKYALHPFWVTSYSDSELYAAGDYTYQSHPSLTSDLSTWVGRKDDTEGRDIVVWHSICLTHNPRLEDYPVMPCDTMVVSLKPSGFFDGNPALDVPQSTQGTNKSQLVEDAALKNAVEKAKL</sequence>
<dbReference type="InterPro" id="IPR036460">
    <property type="entry name" value="Cu_amine_oxidase_C_sf"/>
</dbReference>
<accession>A0A8H4RR54</accession>
<dbReference type="PROSITE" id="PS01164">
    <property type="entry name" value="COPPER_AMINE_OXID_1"/>
    <property type="match status" value="1"/>
</dbReference>
<dbReference type="GO" id="GO:0048038">
    <property type="term" value="F:quinone binding"/>
    <property type="evidence" value="ECO:0007669"/>
    <property type="project" value="InterPro"/>
</dbReference>
<dbReference type="Gene3D" id="2.70.98.20">
    <property type="entry name" value="Copper amine oxidase, catalytic domain"/>
    <property type="match status" value="2"/>
</dbReference>
<dbReference type="InterPro" id="IPR049948">
    <property type="entry name" value="Cu_Am_ox_TPQ-bd"/>
</dbReference>
<evidence type="ECO:0000313" key="13">
    <source>
        <dbReference type="Proteomes" id="UP000566819"/>
    </source>
</evidence>
<dbReference type="EMBL" id="JAAMPI010000259">
    <property type="protein sequence ID" value="KAF4633445.1"/>
    <property type="molecule type" value="Genomic_DNA"/>
</dbReference>
<evidence type="ECO:0000256" key="7">
    <source>
        <dbReference type="PIRSR" id="PIRSR600269-50"/>
    </source>
</evidence>
<dbReference type="GO" id="GO:0005507">
    <property type="term" value="F:copper ion binding"/>
    <property type="evidence" value="ECO:0007669"/>
    <property type="project" value="InterPro"/>
</dbReference>
<dbReference type="InterPro" id="IPR015798">
    <property type="entry name" value="Cu_amine_oxidase_C"/>
</dbReference>
<feature type="domain" description="Utp8 beta-propeller" evidence="11">
    <location>
        <begin position="6"/>
        <end position="373"/>
    </location>
</feature>